<keyword evidence="2" id="KW-1185">Reference proteome</keyword>
<evidence type="ECO:0000313" key="2">
    <source>
        <dbReference type="Proteomes" id="UP000219338"/>
    </source>
</evidence>
<dbReference type="AlphaFoldDB" id="A0A284S188"/>
<organism evidence="1 2">
    <name type="scientific">Armillaria ostoyae</name>
    <name type="common">Armillaria root rot fungus</name>
    <dbReference type="NCBI Taxonomy" id="47428"/>
    <lineage>
        <taxon>Eukaryota</taxon>
        <taxon>Fungi</taxon>
        <taxon>Dikarya</taxon>
        <taxon>Basidiomycota</taxon>
        <taxon>Agaricomycotina</taxon>
        <taxon>Agaricomycetes</taxon>
        <taxon>Agaricomycetidae</taxon>
        <taxon>Agaricales</taxon>
        <taxon>Marasmiineae</taxon>
        <taxon>Physalacriaceae</taxon>
        <taxon>Armillaria</taxon>
    </lineage>
</organism>
<dbReference type="EMBL" id="FUEG01000025">
    <property type="protein sequence ID" value="SJL14764.1"/>
    <property type="molecule type" value="Genomic_DNA"/>
</dbReference>
<proteinExistence type="predicted"/>
<reference evidence="2" key="1">
    <citation type="journal article" date="2017" name="Nat. Ecol. Evol.">
        <title>Genome expansion and lineage-specific genetic innovations in the forest pathogenic fungi Armillaria.</title>
        <authorList>
            <person name="Sipos G."/>
            <person name="Prasanna A.N."/>
            <person name="Walter M.C."/>
            <person name="O'Connor E."/>
            <person name="Balint B."/>
            <person name="Krizsan K."/>
            <person name="Kiss B."/>
            <person name="Hess J."/>
            <person name="Varga T."/>
            <person name="Slot J."/>
            <person name="Riley R."/>
            <person name="Boka B."/>
            <person name="Rigling D."/>
            <person name="Barry K."/>
            <person name="Lee J."/>
            <person name="Mihaltcheva S."/>
            <person name="LaButti K."/>
            <person name="Lipzen A."/>
            <person name="Waldron R."/>
            <person name="Moloney N.M."/>
            <person name="Sperisen C."/>
            <person name="Kredics L."/>
            <person name="Vagvoelgyi C."/>
            <person name="Patrignani A."/>
            <person name="Fitzpatrick D."/>
            <person name="Nagy I."/>
            <person name="Doyle S."/>
            <person name="Anderson J.B."/>
            <person name="Grigoriev I.V."/>
            <person name="Gueldener U."/>
            <person name="Muensterkoetter M."/>
            <person name="Nagy L.G."/>
        </authorList>
    </citation>
    <scope>NUCLEOTIDE SEQUENCE [LARGE SCALE GENOMIC DNA]</scope>
    <source>
        <strain evidence="2">C18/9</strain>
    </source>
</reference>
<dbReference type="Proteomes" id="UP000219338">
    <property type="component" value="Unassembled WGS sequence"/>
</dbReference>
<accession>A0A284S188</accession>
<protein>
    <submittedName>
        <fullName evidence="1">Uncharacterized protein</fullName>
    </submittedName>
</protein>
<evidence type="ECO:0000313" key="1">
    <source>
        <dbReference type="EMBL" id="SJL14764.1"/>
    </source>
</evidence>
<dbReference type="OrthoDB" id="4062651at2759"/>
<gene>
    <name evidence="1" type="ORF">ARMOST_18232</name>
</gene>
<sequence>MTTVEPTNHDRRLVHDIQMMDDEAESPFRLRELLWSDGKDFFYFQSSTRKRCDEDEATRSAFSCNAILVPRSLYRISPPPGLIRAPEPLPDDSYVKVSRTYHFRPEDLGSMFGCIWPPAANN</sequence>
<name>A0A284S188_ARMOS</name>